<dbReference type="InterPro" id="IPR003425">
    <property type="entry name" value="CCB3/YggT"/>
</dbReference>
<comment type="caution">
    <text evidence="3">The sequence shown here is derived from an EMBL/GenBank/DDBJ whole genome shotgun (WGS) entry which is preliminary data.</text>
</comment>
<comment type="similarity">
    <text evidence="1">Belongs to the YggT family.</text>
</comment>
<feature type="transmembrane region" description="Helical" evidence="2">
    <location>
        <begin position="6"/>
        <end position="29"/>
    </location>
</feature>
<dbReference type="GO" id="GO:0016020">
    <property type="term" value="C:membrane"/>
    <property type="evidence" value="ECO:0007669"/>
    <property type="project" value="InterPro"/>
</dbReference>
<accession>A0A0R3JST2</accession>
<reference evidence="3 4" key="1">
    <citation type="submission" date="2015-09" db="EMBL/GenBank/DDBJ databases">
        <title>Draft genome sequence of a Caloramator mitchellensis, a moderate thermophile from the Great Artesian Basin of Australia.</title>
        <authorList>
            <person name="Patel B.K."/>
        </authorList>
    </citation>
    <scope>NUCLEOTIDE SEQUENCE [LARGE SCALE GENOMIC DNA]</scope>
    <source>
        <strain evidence="3 4">VF08</strain>
    </source>
</reference>
<proteinExistence type="inferred from homology"/>
<keyword evidence="4" id="KW-1185">Reference proteome</keyword>
<dbReference type="RefSeq" id="WP_057978783.1">
    <property type="nucleotide sequence ID" value="NZ_LKHP01000008.1"/>
</dbReference>
<keyword evidence="2" id="KW-1133">Transmembrane helix</keyword>
<dbReference type="AlphaFoldDB" id="A0A0R3JST2"/>
<dbReference type="OrthoDB" id="283553at2"/>
<dbReference type="EMBL" id="LKHP01000008">
    <property type="protein sequence ID" value="KRQ86560.1"/>
    <property type="molecule type" value="Genomic_DNA"/>
</dbReference>
<dbReference type="PANTHER" id="PTHR33219:SF14">
    <property type="entry name" value="PROTEIN COFACTOR ASSEMBLY OF COMPLEX C SUBUNIT B CCB3, CHLOROPLASTIC-RELATED"/>
    <property type="match status" value="1"/>
</dbReference>
<evidence type="ECO:0000256" key="1">
    <source>
        <dbReference type="ARBA" id="ARBA00010894"/>
    </source>
</evidence>
<protein>
    <submittedName>
        <fullName evidence="3">YGGT family protein</fullName>
    </submittedName>
</protein>
<organism evidence="3 4">
    <name type="scientific">Caloramator mitchellensis</name>
    <dbReference type="NCBI Taxonomy" id="908809"/>
    <lineage>
        <taxon>Bacteria</taxon>
        <taxon>Bacillati</taxon>
        <taxon>Bacillota</taxon>
        <taxon>Clostridia</taxon>
        <taxon>Eubacteriales</taxon>
        <taxon>Clostridiaceae</taxon>
        <taxon>Caloramator</taxon>
    </lineage>
</organism>
<gene>
    <name evidence="3" type="ORF">ABG79_01543</name>
</gene>
<dbReference type="STRING" id="908809.ABG79_01543"/>
<keyword evidence="2" id="KW-0472">Membrane</keyword>
<evidence type="ECO:0000313" key="4">
    <source>
        <dbReference type="Proteomes" id="UP000052015"/>
    </source>
</evidence>
<name>A0A0R3JST2_CALMK</name>
<sequence>MIYTLFRAVNLFIDLLEWLIFIQVIASWFPQIRRNQIFRYIDLIVEPVMAPFRSIQFKLMPNTMIDFSPIFAYIALEFIRRILVNILF</sequence>
<dbReference type="PANTHER" id="PTHR33219">
    <property type="entry name" value="YLMG HOMOLOG PROTEIN 2, CHLOROPLASTIC"/>
    <property type="match status" value="1"/>
</dbReference>
<dbReference type="Proteomes" id="UP000052015">
    <property type="component" value="Unassembled WGS sequence"/>
</dbReference>
<evidence type="ECO:0000256" key="2">
    <source>
        <dbReference type="SAM" id="Phobius"/>
    </source>
</evidence>
<keyword evidence="2" id="KW-0812">Transmembrane</keyword>
<evidence type="ECO:0000313" key="3">
    <source>
        <dbReference type="EMBL" id="KRQ86560.1"/>
    </source>
</evidence>
<dbReference type="Pfam" id="PF02325">
    <property type="entry name" value="CCB3_YggT"/>
    <property type="match status" value="1"/>
</dbReference>